<dbReference type="Pfam" id="PF13519">
    <property type="entry name" value="VWA_2"/>
    <property type="match status" value="1"/>
</dbReference>
<dbReference type="InterPro" id="IPR041628">
    <property type="entry name" value="ChlI/MoxR_AAA_lid"/>
</dbReference>
<dbReference type="PROSITE" id="PS50234">
    <property type="entry name" value="VWFA"/>
    <property type="match status" value="1"/>
</dbReference>
<reference evidence="3 4" key="1">
    <citation type="submission" date="2017-04" db="EMBL/GenBank/DDBJ databases">
        <authorList>
            <person name="Afonso C.L."/>
            <person name="Miller P.J."/>
            <person name="Scott M.A."/>
            <person name="Spackman E."/>
            <person name="Goraichik I."/>
            <person name="Dimitrov K.M."/>
            <person name="Suarez D.L."/>
            <person name="Swayne D.E."/>
        </authorList>
    </citation>
    <scope>NUCLEOTIDE SEQUENCE [LARGE SCALE GENOMIC DNA]</scope>
    <source>
        <strain evidence="3 4">CGMCC 1.10972</strain>
    </source>
</reference>
<feature type="region of interest" description="Disordered" evidence="1">
    <location>
        <begin position="231"/>
        <end position="296"/>
    </location>
</feature>
<dbReference type="AlphaFoldDB" id="A0A1W2ENE6"/>
<evidence type="ECO:0000259" key="2">
    <source>
        <dbReference type="PROSITE" id="PS50234"/>
    </source>
</evidence>
<dbReference type="SUPFAM" id="SSF53300">
    <property type="entry name" value="vWA-like"/>
    <property type="match status" value="1"/>
</dbReference>
<dbReference type="STRING" id="937218.SAMN06297251_12916"/>
<keyword evidence="4" id="KW-1185">Reference proteome</keyword>
<dbReference type="InterPro" id="IPR036465">
    <property type="entry name" value="vWFA_dom_sf"/>
</dbReference>
<dbReference type="SMART" id="SM00327">
    <property type="entry name" value="VWA"/>
    <property type="match status" value="1"/>
</dbReference>
<dbReference type="InterPro" id="IPR027417">
    <property type="entry name" value="P-loop_NTPase"/>
</dbReference>
<evidence type="ECO:0000256" key="1">
    <source>
        <dbReference type="SAM" id="MobiDB-lite"/>
    </source>
</evidence>
<dbReference type="SUPFAM" id="SSF52540">
    <property type="entry name" value="P-loop containing nucleoside triphosphate hydrolases"/>
    <property type="match status" value="1"/>
</dbReference>
<dbReference type="Pfam" id="PF17863">
    <property type="entry name" value="AAA_lid_2"/>
    <property type="match status" value="1"/>
</dbReference>
<sequence length="589" mass="61247">MLETALRQRIRLSPLADAAIALLAADPSLGLRLTARPGPMREAFLSALGAQKSWSGARPMPAGTGRATSPLLASQAGDVTRASRPASIVAGAERMSPSDAAGLIERLGDRHPVVALDEGLTSEESPPAALTDRLGLWLDLGRPAEDREFGGETPSEVQTPVSPASVDVSEAAIAALCETAAAFGIASLRAPLFALRVARLSAALAGRSAVADEDILLAARLVLAPRAIQVPSTGETAADEPEEEEEDADQQADRTDPPQTNGSDDPAGQTEPSQNDNDRSGDSSEASGTPDAENGMTVEIGDAAISADLLKRLAETASASHMRGAGASRAGARASSGARRGRPVGSRAGRADQGPLDMAGTLTAALPWQRLRRQRFERLAGRKLILLPDDIRIRRMRVKRETATIFAVDASGSAALARLAEAKGAVERILAECYRRRDRVALLAFRGTDAELLLPETRSLTRARRALADLRAGGGTPLAAGIALARRLAEQCERQGRTPLLVFLTDGRANIGKGGLAGRAEARSDASAEARSCRGAGLASLVIDLSARPGQAARDLASDLGGRYLALPQADAAGLADAIAHDASKAVTR</sequence>
<dbReference type="Proteomes" id="UP000192656">
    <property type="component" value="Unassembled WGS sequence"/>
</dbReference>
<feature type="region of interest" description="Disordered" evidence="1">
    <location>
        <begin position="318"/>
        <end position="356"/>
    </location>
</feature>
<feature type="compositionally biased region" description="Low complexity" evidence="1">
    <location>
        <begin position="318"/>
        <end position="348"/>
    </location>
</feature>
<accession>A0A1W2ENE6</accession>
<dbReference type="InterPro" id="IPR002035">
    <property type="entry name" value="VWF_A"/>
</dbReference>
<dbReference type="Gene3D" id="1.10.8.80">
    <property type="entry name" value="Magnesium chelatase subunit I, C-Terminal domain"/>
    <property type="match status" value="1"/>
</dbReference>
<organism evidence="3 4">
    <name type="scientific">Fulvimarina manganoxydans</name>
    <dbReference type="NCBI Taxonomy" id="937218"/>
    <lineage>
        <taxon>Bacteria</taxon>
        <taxon>Pseudomonadati</taxon>
        <taxon>Pseudomonadota</taxon>
        <taxon>Alphaproteobacteria</taxon>
        <taxon>Hyphomicrobiales</taxon>
        <taxon>Aurantimonadaceae</taxon>
        <taxon>Fulvimarina</taxon>
    </lineage>
</organism>
<dbReference type="Gene3D" id="3.40.50.410">
    <property type="entry name" value="von Willebrand factor, type A domain"/>
    <property type="match status" value="1"/>
</dbReference>
<proteinExistence type="predicted"/>
<protein>
    <submittedName>
        <fullName evidence="3">Protoporphyrin IX magnesium-chelatase</fullName>
    </submittedName>
</protein>
<dbReference type="PANTHER" id="PTHR43473">
    <property type="entry name" value="MAGNESIUM-CHELATASE SUBUNIT CHLD, CHLOROPLASTIC"/>
    <property type="match status" value="1"/>
</dbReference>
<evidence type="ECO:0000313" key="3">
    <source>
        <dbReference type="EMBL" id="SMD11199.1"/>
    </source>
</evidence>
<name>A0A1W2ENE6_9HYPH</name>
<feature type="compositionally biased region" description="Acidic residues" evidence="1">
    <location>
        <begin position="237"/>
        <end position="250"/>
    </location>
</feature>
<evidence type="ECO:0000313" key="4">
    <source>
        <dbReference type="Proteomes" id="UP000192656"/>
    </source>
</evidence>
<dbReference type="EMBL" id="FWXR01000029">
    <property type="protein sequence ID" value="SMD11199.1"/>
    <property type="molecule type" value="Genomic_DNA"/>
</dbReference>
<feature type="domain" description="VWFA" evidence="2">
    <location>
        <begin position="403"/>
        <end position="583"/>
    </location>
</feature>
<gene>
    <name evidence="3" type="ORF">SAMN06297251_12916</name>
</gene>
<dbReference type="OrthoDB" id="9775079at2"/>
<dbReference type="PANTHER" id="PTHR43473:SF2">
    <property type="entry name" value="MAGNESIUM-CHELATASE SUBUNIT CHLD, CHLOROPLASTIC"/>
    <property type="match status" value="1"/>
</dbReference>
<dbReference type="RefSeq" id="WP_084412588.1">
    <property type="nucleotide sequence ID" value="NZ_FWXR01000029.1"/>
</dbReference>